<dbReference type="Proteomes" id="UP000509303">
    <property type="component" value="Chromosome"/>
</dbReference>
<evidence type="ECO:0000256" key="5">
    <source>
        <dbReference type="ARBA" id="ARBA00022679"/>
    </source>
</evidence>
<dbReference type="PANTHER" id="PTHR34069">
    <property type="entry name" value="3-OXOACYL-[ACYL-CARRIER-PROTEIN] SYNTHASE 3"/>
    <property type="match status" value="1"/>
</dbReference>
<keyword evidence="9 14" id="KW-0012">Acyltransferase</keyword>
<keyword evidence="14" id="KW-0511">Multifunctional enzyme</keyword>
<dbReference type="GO" id="GO:0005737">
    <property type="term" value="C:cytoplasm"/>
    <property type="evidence" value="ECO:0007669"/>
    <property type="project" value="UniProtKB-SubCell"/>
</dbReference>
<dbReference type="GO" id="GO:0006633">
    <property type="term" value="P:fatty acid biosynthetic process"/>
    <property type="evidence" value="ECO:0007669"/>
    <property type="project" value="UniProtKB-UniRule"/>
</dbReference>
<keyword evidence="19" id="KW-1185">Reference proteome</keyword>
<comment type="domain">
    <text evidence="14">The last Arg residue of the ACP-binding site is essential for the weak association between ACP/AcpP and FabH.</text>
</comment>
<dbReference type="SUPFAM" id="SSF53901">
    <property type="entry name" value="Thiolase-like"/>
    <property type="match status" value="1"/>
</dbReference>
<evidence type="ECO:0000259" key="16">
    <source>
        <dbReference type="Pfam" id="PF08541"/>
    </source>
</evidence>
<comment type="function">
    <text evidence="14">Catalyzes the condensation reaction of fatty acid synthesis by the addition to an acyl acceptor of two carbons from malonyl-ACP. Catalyzes the first condensation reaction which initiates fatty acid synthesis and may therefore play a role in governing the total rate of fatty acid production. Possesses both acetoacetyl-ACP synthase and acetyl transacylase activities. Its substrate specificity determines the biosynthesis of branched-chain and/or straight-chain of fatty acids.</text>
</comment>
<evidence type="ECO:0000256" key="4">
    <source>
        <dbReference type="ARBA" id="ARBA00022516"/>
    </source>
</evidence>
<evidence type="ECO:0000256" key="7">
    <source>
        <dbReference type="ARBA" id="ARBA00023098"/>
    </source>
</evidence>
<evidence type="ECO:0000256" key="14">
    <source>
        <dbReference type="HAMAP-Rule" id="MF_01815"/>
    </source>
</evidence>
<evidence type="ECO:0000256" key="8">
    <source>
        <dbReference type="ARBA" id="ARBA00023160"/>
    </source>
</evidence>
<feature type="region of interest" description="Disordered" evidence="15">
    <location>
        <begin position="361"/>
        <end position="381"/>
    </location>
</feature>
<comment type="catalytic activity">
    <reaction evidence="11">
        <text>(2S)-2-methylbutanoyl-CoA + malonyl-[ACP] + H(+) = (4S)-4-methyl-3-oxohexanoyl-[ACP] + CO2 + CoA</text>
        <dbReference type="Rhea" id="RHEA:42276"/>
        <dbReference type="Rhea" id="RHEA-COMP:9623"/>
        <dbReference type="Rhea" id="RHEA-COMP:17148"/>
        <dbReference type="ChEBI" id="CHEBI:15378"/>
        <dbReference type="ChEBI" id="CHEBI:16526"/>
        <dbReference type="ChEBI" id="CHEBI:57287"/>
        <dbReference type="ChEBI" id="CHEBI:78449"/>
        <dbReference type="ChEBI" id="CHEBI:88166"/>
        <dbReference type="ChEBI" id="CHEBI:167462"/>
        <dbReference type="EC" id="2.3.1.300"/>
    </reaction>
    <physiologicalReaction direction="left-to-right" evidence="11">
        <dbReference type="Rhea" id="RHEA:42277"/>
    </physiologicalReaction>
</comment>
<dbReference type="InterPro" id="IPR013751">
    <property type="entry name" value="ACP_syn_III_N"/>
</dbReference>
<dbReference type="EMBL" id="CP054929">
    <property type="protein sequence ID" value="QKW49541.1"/>
    <property type="molecule type" value="Genomic_DNA"/>
</dbReference>
<comment type="subunit">
    <text evidence="14">Homodimer.</text>
</comment>
<comment type="pathway">
    <text evidence="1 14">Lipid metabolism; fatty acid biosynthesis.</text>
</comment>
<keyword evidence="5 14" id="KW-0808">Transferase</keyword>
<keyword evidence="7 14" id="KW-0443">Lipid metabolism</keyword>
<sequence length="381" mass="39423">MPSDAAPPPEPDERALAHAPRAAGARPARAAVLCGLAGWLPPRIVTNDELSTYLDTSDEWIATRTGIRQRHFADPGQATSDLAVEAGRRALESAGTERVDAVVVATTTPDRSCPATAPLVAHRLGLTGVAAFDVSAVCTGFVYGLATAAGLITAGVAERVLLIGADTYTSIIDPLDRANAIIFGDGAGAVVLRAGDADEPGAIGHFDLGSDGAEEEMIMVAAGGSRQRSRRDEQPSHVDQHFSMQGRAVFRHAITRMSASVRASLAAAEWKVDDVDHLVPHQANQRILRAVADDLGLPRERCVSNVESVGNTGAASIPLALADAAAGNVIEPGDRVLLTAFGGGLTWGSCVLRWPDLTPRTPTASAAAAPVTAQEGGPLAP</sequence>
<dbReference type="Gene3D" id="3.40.47.10">
    <property type="match status" value="1"/>
</dbReference>
<evidence type="ECO:0000256" key="12">
    <source>
        <dbReference type="ARBA" id="ARBA00052467"/>
    </source>
</evidence>
<feature type="active site" evidence="14">
    <location>
        <position position="281"/>
    </location>
</feature>
<dbReference type="InterPro" id="IPR004655">
    <property type="entry name" value="FabH"/>
</dbReference>
<organism evidence="18 19">
    <name type="scientific">Streptomyces buecherae</name>
    <dbReference type="NCBI Taxonomy" id="2763006"/>
    <lineage>
        <taxon>Bacteria</taxon>
        <taxon>Bacillati</taxon>
        <taxon>Actinomycetota</taxon>
        <taxon>Actinomycetes</taxon>
        <taxon>Kitasatosporales</taxon>
        <taxon>Streptomycetaceae</taxon>
        <taxon>Streptomyces</taxon>
    </lineage>
</organism>
<dbReference type="HAMAP" id="MF_01815">
    <property type="entry name" value="FabH"/>
    <property type="match status" value="1"/>
</dbReference>
<evidence type="ECO:0000256" key="15">
    <source>
        <dbReference type="SAM" id="MobiDB-lite"/>
    </source>
</evidence>
<comment type="catalytic activity">
    <reaction evidence="12">
        <text>2-methylpropanoyl-CoA + malonyl-[ACP] + H(+) = 4-methyl-3-oxopentanoyl-[ACP] + CO2 + CoA</text>
        <dbReference type="Rhea" id="RHEA:42268"/>
        <dbReference type="Rhea" id="RHEA-COMP:9623"/>
        <dbReference type="Rhea" id="RHEA-COMP:9940"/>
        <dbReference type="ChEBI" id="CHEBI:15378"/>
        <dbReference type="ChEBI" id="CHEBI:16526"/>
        <dbReference type="ChEBI" id="CHEBI:57287"/>
        <dbReference type="ChEBI" id="CHEBI:57338"/>
        <dbReference type="ChEBI" id="CHEBI:78449"/>
        <dbReference type="ChEBI" id="CHEBI:78820"/>
        <dbReference type="EC" id="2.3.1.300"/>
    </reaction>
    <physiologicalReaction direction="left-to-right" evidence="12">
        <dbReference type="Rhea" id="RHEA:42269"/>
    </physiologicalReaction>
</comment>
<dbReference type="Pfam" id="PF08545">
    <property type="entry name" value="ACP_syn_III"/>
    <property type="match status" value="1"/>
</dbReference>
<evidence type="ECO:0000313" key="18">
    <source>
        <dbReference type="EMBL" id="QKW49541.1"/>
    </source>
</evidence>
<protein>
    <recommendedName>
        <fullName evidence="14">Beta-ketoacyl-[acyl-carrier-protein] synthase III</fullName>
        <shortName evidence="14">Beta-ketoacyl-ACP synthase III</shortName>
        <shortName evidence="14">KAS III</shortName>
        <ecNumber evidence="14">2.3.1.180</ecNumber>
    </recommendedName>
    <alternativeName>
        <fullName evidence="14">3-oxoacyl-[acyl-carrier-protein] synthase 3</fullName>
    </alternativeName>
    <alternativeName>
        <fullName evidence="14">3-oxoacyl-[acyl-carrier-protein] synthase III</fullName>
    </alternativeName>
</protein>
<keyword evidence="3 14" id="KW-0963">Cytoplasm</keyword>
<evidence type="ECO:0000256" key="9">
    <source>
        <dbReference type="ARBA" id="ARBA00023315"/>
    </source>
</evidence>
<feature type="compositionally biased region" description="Low complexity" evidence="15">
    <location>
        <begin position="361"/>
        <end position="373"/>
    </location>
</feature>
<evidence type="ECO:0000256" key="13">
    <source>
        <dbReference type="ARBA" id="ARBA00052985"/>
    </source>
</evidence>
<keyword evidence="8 14" id="KW-0275">Fatty acid biosynthesis</keyword>
<dbReference type="NCBIfam" id="TIGR00747">
    <property type="entry name" value="fabH"/>
    <property type="match status" value="1"/>
</dbReference>
<dbReference type="UniPathway" id="UPA00094"/>
<feature type="active site" evidence="14">
    <location>
        <position position="138"/>
    </location>
</feature>
<evidence type="ECO:0000259" key="17">
    <source>
        <dbReference type="Pfam" id="PF08545"/>
    </source>
</evidence>
<reference evidence="18 19" key="1">
    <citation type="submission" date="2020-06" db="EMBL/GenBank/DDBJ databases">
        <title>Genome mining for natural products.</title>
        <authorList>
            <person name="Zhang B."/>
            <person name="Shi J."/>
            <person name="Ge H."/>
        </authorList>
    </citation>
    <scope>NUCLEOTIDE SEQUENCE [LARGE SCALE GENOMIC DNA]</scope>
    <source>
        <strain evidence="18 19">NA00687</strain>
    </source>
</reference>
<keyword evidence="6 14" id="KW-0276">Fatty acid metabolism</keyword>
<feature type="domain" description="Beta-ketoacyl-[acyl-carrier-protein] synthase III C-terminal" evidence="16">
    <location>
        <begin position="265"/>
        <end position="354"/>
    </location>
</feature>
<dbReference type="EC" id="2.3.1.180" evidence="14"/>
<dbReference type="CDD" id="cd00830">
    <property type="entry name" value="KAS_III"/>
    <property type="match status" value="1"/>
</dbReference>
<evidence type="ECO:0000256" key="3">
    <source>
        <dbReference type="ARBA" id="ARBA00022490"/>
    </source>
</evidence>
<comment type="similarity">
    <text evidence="2 14">Belongs to the thiolase-like superfamily. FabH family.</text>
</comment>
<name>A0A7H8N585_9ACTN</name>
<dbReference type="InterPro" id="IPR013747">
    <property type="entry name" value="ACP_syn_III_C"/>
</dbReference>
<dbReference type="GO" id="GO:0033818">
    <property type="term" value="F:beta-ketoacyl-acyl-carrier-protein synthase III activity"/>
    <property type="evidence" value="ECO:0007669"/>
    <property type="project" value="UniProtKB-UniRule"/>
</dbReference>
<feature type="region of interest" description="ACP-binding" evidence="14">
    <location>
        <begin position="282"/>
        <end position="286"/>
    </location>
</feature>
<evidence type="ECO:0000256" key="11">
    <source>
        <dbReference type="ARBA" id="ARBA00052407"/>
    </source>
</evidence>
<dbReference type="GO" id="GO:0004315">
    <property type="term" value="F:3-oxoacyl-[acyl-carrier-protein] synthase activity"/>
    <property type="evidence" value="ECO:0007669"/>
    <property type="project" value="InterPro"/>
</dbReference>
<comment type="subcellular location">
    <subcellularLocation>
        <location evidence="14">Cytoplasm</location>
    </subcellularLocation>
</comment>
<proteinExistence type="inferred from homology"/>
<dbReference type="FunFam" id="3.40.47.10:FF:000004">
    <property type="entry name" value="3-oxoacyl-[acyl-carrier-protein] synthase 3"/>
    <property type="match status" value="1"/>
</dbReference>
<comment type="catalytic activity">
    <reaction evidence="13">
        <text>3-methylbutanoyl-CoA + malonyl-[ACP] + H(+) = 5-methyl-3-oxohexanoyl-[ACP] + CO2 + CoA</text>
        <dbReference type="Rhea" id="RHEA:42272"/>
        <dbReference type="Rhea" id="RHEA-COMP:9623"/>
        <dbReference type="Rhea" id="RHEA-COMP:9941"/>
        <dbReference type="ChEBI" id="CHEBI:15378"/>
        <dbReference type="ChEBI" id="CHEBI:16526"/>
        <dbReference type="ChEBI" id="CHEBI:57287"/>
        <dbReference type="ChEBI" id="CHEBI:57345"/>
        <dbReference type="ChEBI" id="CHEBI:78449"/>
        <dbReference type="ChEBI" id="CHEBI:78822"/>
        <dbReference type="EC" id="2.3.1.300"/>
    </reaction>
    <physiologicalReaction direction="left-to-right" evidence="13">
        <dbReference type="Rhea" id="RHEA:42273"/>
    </physiologicalReaction>
</comment>
<dbReference type="AlphaFoldDB" id="A0A7H8N585"/>
<accession>A0A7H8N585</accession>
<dbReference type="Pfam" id="PF08541">
    <property type="entry name" value="ACP_syn_III_C"/>
    <property type="match status" value="1"/>
</dbReference>
<gene>
    <name evidence="14" type="primary">fabH</name>
    <name evidence="18" type="ORF">HUT08_08200</name>
</gene>
<feature type="domain" description="Beta-ketoacyl-[acyl-carrier-protein] synthase III N-terminal" evidence="17">
    <location>
        <begin position="132"/>
        <end position="212"/>
    </location>
</feature>
<keyword evidence="4 14" id="KW-0444">Lipid biosynthesis</keyword>
<feature type="active site" evidence="14">
    <location>
        <position position="311"/>
    </location>
</feature>
<dbReference type="GO" id="GO:0044550">
    <property type="term" value="P:secondary metabolite biosynthetic process"/>
    <property type="evidence" value="ECO:0007669"/>
    <property type="project" value="TreeGrafter"/>
</dbReference>
<evidence type="ECO:0000256" key="6">
    <source>
        <dbReference type="ARBA" id="ARBA00022832"/>
    </source>
</evidence>
<evidence type="ECO:0000313" key="19">
    <source>
        <dbReference type="Proteomes" id="UP000509303"/>
    </source>
</evidence>
<dbReference type="PANTHER" id="PTHR34069:SF2">
    <property type="entry name" value="BETA-KETOACYL-[ACYL-CARRIER-PROTEIN] SYNTHASE III"/>
    <property type="match status" value="1"/>
</dbReference>
<evidence type="ECO:0000256" key="2">
    <source>
        <dbReference type="ARBA" id="ARBA00008642"/>
    </source>
</evidence>
<dbReference type="InterPro" id="IPR016039">
    <property type="entry name" value="Thiolase-like"/>
</dbReference>
<evidence type="ECO:0000256" key="10">
    <source>
        <dbReference type="ARBA" id="ARBA00051096"/>
    </source>
</evidence>
<comment type="catalytic activity">
    <reaction evidence="10">
        <text>malonyl-[ACP] + acetyl-CoA + H(+) = 3-oxobutanoyl-[ACP] + CO2 + CoA</text>
        <dbReference type="Rhea" id="RHEA:12080"/>
        <dbReference type="Rhea" id="RHEA-COMP:9623"/>
        <dbReference type="Rhea" id="RHEA-COMP:9625"/>
        <dbReference type="ChEBI" id="CHEBI:15378"/>
        <dbReference type="ChEBI" id="CHEBI:16526"/>
        <dbReference type="ChEBI" id="CHEBI:57287"/>
        <dbReference type="ChEBI" id="CHEBI:57288"/>
        <dbReference type="ChEBI" id="CHEBI:78449"/>
        <dbReference type="ChEBI" id="CHEBI:78450"/>
        <dbReference type="EC" id="2.3.1.180"/>
    </reaction>
    <physiologicalReaction direction="left-to-right" evidence="10">
        <dbReference type="Rhea" id="RHEA:12081"/>
    </physiologicalReaction>
</comment>
<evidence type="ECO:0000256" key="1">
    <source>
        <dbReference type="ARBA" id="ARBA00005194"/>
    </source>
</evidence>
<dbReference type="NCBIfam" id="NF006829">
    <property type="entry name" value="PRK09352.1"/>
    <property type="match status" value="1"/>
</dbReference>